<dbReference type="EMBL" id="QGNW01000362">
    <property type="protein sequence ID" value="RVW74811.1"/>
    <property type="molecule type" value="Genomic_DNA"/>
</dbReference>
<dbReference type="PANTHER" id="PTHR45752:SF195">
    <property type="entry name" value="LEUCINE-RICH REPEAT (LRR) FAMILY PROTEIN-RELATED"/>
    <property type="match status" value="1"/>
</dbReference>
<evidence type="ECO:0000313" key="1">
    <source>
        <dbReference type="EMBL" id="RVW74811.1"/>
    </source>
</evidence>
<organism evidence="1 2">
    <name type="scientific">Vitis vinifera</name>
    <name type="common">Grape</name>
    <dbReference type="NCBI Taxonomy" id="29760"/>
    <lineage>
        <taxon>Eukaryota</taxon>
        <taxon>Viridiplantae</taxon>
        <taxon>Streptophyta</taxon>
        <taxon>Embryophyta</taxon>
        <taxon>Tracheophyta</taxon>
        <taxon>Spermatophyta</taxon>
        <taxon>Magnoliopsida</taxon>
        <taxon>eudicotyledons</taxon>
        <taxon>Gunneridae</taxon>
        <taxon>Pentapetalae</taxon>
        <taxon>rosids</taxon>
        <taxon>Vitales</taxon>
        <taxon>Vitaceae</taxon>
        <taxon>Viteae</taxon>
        <taxon>Vitis</taxon>
    </lineage>
</organism>
<comment type="caution">
    <text evidence="1">The sequence shown here is derived from an EMBL/GenBank/DDBJ whole genome shotgun (WGS) entry which is preliminary data.</text>
</comment>
<accession>A0A438GRG7</accession>
<dbReference type="AlphaFoldDB" id="A0A438GRG7"/>
<reference evidence="1 2" key="1">
    <citation type="journal article" date="2018" name="PLoS Genet.">
        <title>Population sequencing reveals clonal diversity and ancestral inbreeding in the grapevine cultivar Chardonnay.</title>
        <authorList>
            <person name="Roach M.J."/>
            <person name="Johnson D.L."/>
            <person name="Bohlmann J."/>
            <person name="van Vuuren H.J."/>
            <person name="Jones S.J."/>
            <person name="Pretorius I.S."/>
            <person name="Schmidt S.A."/>
            <person name="Borneman A.R."/>
        </authorList>
    </citation>
    <scope>NUCLEOTIDE SEQUENCE [LARGE SCALE GENOMIC DNA]</scope>
    <source>
        <strain evidence="2">cv. Chardonnay</strain>
        <tissue evidence="1">Leaf</tissue>
    </source>
</reference>
<name>A0A438GRG7_VITVI</name>
<dbReference type="InterPro" id="IPR032675">
    <property type="entry name" value="LRR_dom_sf"/>
</dbReference>
<dbReference type="InterPro" id="IPR050715">
    <property type="entry name" value="LRR-SigEffector_domain"/>
</dbReference>
<dbReference type="PANTHER" id="PTHR45752">
    <property type="entry name" value="LEUCINE-RICH REPEAT-CONTAINING"/>
    <property type="match status" value="1"/>
</dbReference>
<sequence length="200" mass="22792">MQGVIGSGICWWFSLKELNLSFYDIDERGIPTEICHLSSLQHLHLIENLFRSISARINQLSMLRHLELGHCQELRQIPALSSSLRVLDWTGCNLAGALGLLRILIYLAPSDGKTTTSIYERKASITNFHAVISDHVFFDIKKACNFSVEPVTNECDTALNKYFKVYEIIDVYNLYAPICDDDTTVEVERGLLRNNDLTFY</sequence>
<dbReference type="SUPFAM" id="SSF52058">
    <property type="entry name" value="L domain-like"/>
    <property type="match status" value="1"/>
</dbReference>
<evidence type="ECO:0000313" key="2">
    <source>
        <dbReference type="Proteomes" id="UP000288805"/>
    </source>
</evidence>
<dbReference type="Gene3D" id="3.80.10.10">
    <property type="entry name" value="Ribonuclease Inhibitor"/>
    <property type="match status" value="1"/>
</dbReference>
<dbReference type="Proteomes" id="UP000288805">
    <property type="component" value="Unassembled WGS sequence"/>
</dbReference>
<gene>
    <name evidence="1" type="ORF">CK203_053818</name>
</gene>
<protein>
    <submittedName>
        <fullName evidence="1">Uncharacterized protein</fullName>
    </submittedName>
</protein>
<proteinExistence type="predicted"/>